<dbReference type="EnsemblProtists" id="EOD33206">
    <property type="protein sequence ID" value="EOD33206"/>
    <property type="gene ID" value="EMIHUDRAFT_202440"/>
</dbReference>
<dbReference type="SUPFAM" id="SSF52540">
    <property type="entry name" value="P-loop containing nucleoside triphosphate hydrolases"/>
    <property type="match status" value="1"/>
</dbReference>
<dbReference type="AlphaFoldDB" id="A0A0D3KBS1"/>
<sequence length="199" mass="21629">MSSRPLVIVLGMPKTGTESIAKFFTCNKWKSSHWTCPGHGYCGQCLLRWVAAVAGSSIADGADLLREACGDFDVFSQIDYEPSGACLFPQVTYLPTLLRYLPNAYFVLNTRPTAHWLSSAAQWGNMLERLTQACPINPRNSTGLGQWYEAILSAHRKPCAMQMSVTLIEVNLENATVPMGKVSNAGGPTLSNASFLAPP</sequence>
<protein>
    <recommendedName>
        <fullName evidence="3">Sulfotransferase domain-containing protein</fullName>
    </recommendedName>
</protein>
<dbReference type="RefSeq" id="XP_005785635.1">
    <property type="nucleotide sequence ID" value="XM_005785578.1"/>
</dbReference>
<reference evidence="2" key="1">
    <citation type="journal article" date="2013" name="Nature">
        <title>Pan genome of the phytoplankton Emiliania underpins its global distribution.</title>
        <authorList>
            <person name="Read B.A."/>
            <person name="Kegel J."/>
            <person name="Klute M.J."/>
            <person name="Kuo A."/>
            <person name="Lefebvre S.C."/>
            <person name="Maumus F."/>
            <person name="Mayer C."/>
            <person name="Miller J."/>
            <person name="Monier A."/>
            <person name="Salamov A."/>
            <person name="Young J."/>
            <person name="Aguilar M."/>
            <person name="Claverie J.M."/>
            <person name="Frickenhaus S."/>
            <person name="Gonzalez K."/>
            <person name="Herman E.K."/>
            <person name="Lin Y.C."/>
            <person name="Napier J."/>
            <person name="Ogata H."/>
            <person name="Sarno A.F."/>
            <person name="Shmutz J."/>
            <person name="Schroeder D."/>
            <person name="de Vargas C."/>
            <person name="Verret F."/>
            <person name="von Dassow P."/>
            <person name="Valentin K."/>
            <person name="Van de Peer Y."/>
            <person name="Wheeler G."/>
            <person name="Dacks J.B."/>
            <person name="Delwiche C.F."/>
            <person name="Dyhrman S.T."/>
            <person name="Glockner G."/>
            <person name="John U."/>
            <person name="Richards T."/>
            <person name="Worden A.Z."/>
            <person name="Zhang X."/>
            <person name="Grigoriev I.V."/>
            <person name="Allen A.E."/>
            <person name="Bidle K."/>
            <person name="Borodovsky M."/>
            <person name="Bowler C."/>
            <person name="Brownlee C."/>
            <person name="Cock J.M."/>
            <person name="Elias M."/>
            <person name="Gladyshev V.N."/>
            <person name="Groth M."/>
            <person name="Guda C."/>
            <person name="Hadaegh A."/>
            <person name="Iglesias-Rodriguez M.D."/>
            <person name="Jenkins J."/>
            <person name="Jones B.M."/>
            <person name="Lawson T."/>
            <person name="Leese F."/>
            <person name="Lindquist E."/>
            <person name="Lobanov A."/>
            <person name="Lomsadze A."/>
            <person name="Malik S.B."/>
            <person name="Marsh M.E."/>
            <person name="Mackinder L."/>
            <person name="Mock T."/>
            <person name="Mueller-Roeber B."/>
            <person name="Pagarete A."/>
            <person name="Parker M."/>
            <person name="Probert I."/>
            <person name="Quesneville H."/>
            <person name="Raines C."/>
            <person name="Rensing S.A."/>
            <person name="Riano-Pachon D.M."/>
            <person name="Richier S."/>
            <person name="Rokitta S."/>
            <person name="Shiraiwa Y."/>
            <person name="Soanes D.M."/>
            <person name="van der Giezen M."/>
            <person name="Wahlund T.M."/>
            <person name="Williams B."/>
            <person name="Wilson W."/>
            <person name="Wolfe G."/>
            <person name="Wurch L.L."/>
        </authorList>
    </citation>
    <scope>NUCLEOTIDE SEQUENCE</scope>
</reference>
<dbReference type="GeneID" id="17278477"/>
<dbReference type="InterPro" id="IPR040632">
    <property type="entry name" value="Sulfotransfer_4"/>
</dbReference>
<accession>A0A0D3KBS1</accession>
<name>A0A0D3KBS1_EMIH1</name>
<evidence type="ECO:0008006" key="3">
    <source>
        <dbReference type="Google" id="ProtNLM"/>
    </source>
</evidence>
<reference evidence="1" key="2">
    <citation type="submission" date="2024-10" db="UniProtKB">
        <authorList>
            <consortium name="EnsemblProtists"/>
        </authorList>
    </citation>
    <scope>IDENTIFICATION</scope>
</reference>
<dbReference type="Pfam" id="PF17784">
    <property type="entry name" value="Sulfotransfer_4"/>
    <property type="match status" value="1"/>
</dbReference>
<dbReference type="PANTHER" id="PTHR36978">
    <property type="entry name" value="P-LOOP CONTAINING NUCLEOTIDE TRIPHOSPHATE HYDROLASE"/>
    <property type="match status" value="1"/>
</dbReference>
<keyword evidence="2" id="KW-1185">Reference proteome</keyword>
<dbReference type="eggNOG" id="ENOG502SC8F">
    <property type="taxonomic scope" value="Eukaryota"/>
</dbReference>
<dbReference type="PaxDb" id="2903-EOD33206"/>
<dbReference type="HOGENOM" id="CLU_1374484_0_0_1"/>
<proteinExistence type="predicted"/>
<dbReference type="KEGG" id="ehx:EMIHUDRAFT_202440"/>
<evidence type="ECO:0000313" key="2">
    <source>
        <dbReference type="Proteomes" id="UP000013827"/>
    </source>
</evidence>
<dbReference type="InterPro" id="IPR027417">
    <property type="entry name" value="P-loop_NTPase"/>
</dbReference>
<organism evidence="1 2">
    <name type="scientific">Emiliania huxleyi (strain CCMP1516)</name>
    <dbReference type="NCBI Taxonomy" id="280463"/>
    <lineage>
        <taxon>Eukaryota</taxon>
        <taxon>Haptista</taxon>
        <taxon>Haptophyta</taxon>
        <taxon>Prymnesiophyceae</taxon>
        <taxon>Isochrysidales</taxon>
        <taxon>Noelaerhabdaceae</taxon>
        <taxon>Emiliania</taxon>
    </lineage>
</organism>
<dbReference type="Gene3D" id="3.40.50.300">
    <property type="entry name" value="P-loop containing nucleotide triphosphate hydrolases"/>
    <property type="match status" value="1"/>
</dbReference>
<dbReference type="PANTHER" id="PTHR36978:SF4">
    <property type="entry name" value="P-LOOP CONTAINING NUCLEOSIDE TRIPHOSPHATE HYDROLASE PROTEIN"/>
    <property type="match status" value="1"/>
</dbReference>
<evidence type="ECO:0000313" key="1">
    <source>
        <dbReference type="EnsemblProtists" id="EOD33206"/>
    </source>
</evidence>
<dbReference type="Proteomes" id="UP000013827">
    <property type="component" value="Unassembled WGS sequence"/>
</dbReference>